<dbReference type="Pfam" id="PF12796">
    <property type="entry name" value="Ank_2"/>
    <property type="match status" value="1"/>
</dbReference>
<gene>
    <name evidence="5" type="ORF">CTAYLR_001905</name>
</gene>
<evidence type="ECO:0008006" key="7">
    <source>
        <dbReference type="Google" id="ProtNLM"/>
    </source>
</evidence>
<dbReference type="SMART" id="SM00248">
    <property type="entry name" value="ANK"/>
    <property type="match status" value="3"/>
</dbReference>
<name>A0AAD7U945_9STRA</name>
<dbReference type="Gene3D" id="1.25.40.20">
    <property type="entry name" value="Ankyrin repeat-containing domain"/>
    <property type="match status" value="1"/>
</dbReference>
<dbReference type="AlphaFoldDB" id="A0AAD7U945"/>
<feature type="region of interest" description="Disordered" evidence="4">
    <location>
        <begin position="163"/>
        <end position="230"/>
    </location>
</feature>
<evidence type="ECO:0000256" key="3">
    <source>
        <dbReference type="PROSITE-ProRule" id="PRU00023"/>
    </source>
</evidence>
<feature type="compositionally biased region" description="Acidic residues" evidence="4">
    <location>
        <begin position="169"/>
        <end position="183"/>
    </location>
</feature>
<dbReference type="InterPro" id="IPR036770">
    <property type="entry name" value="Ankyrin_rpt-contain_sf"/>
</dbReference>
<dbReference type="PANTHER" id="PTHR24198:SF165">
    <property type="entry name" value="ANKYRIN REPEAT-CONTAINING PROTEIN-RELATED"/>
    <property type="match status" value="1"/>
</dbReference>
<comment type="caution">
    <text evidence="5">The sequence shown here is derived from an EMBL/GenBank/DDBJ whole genome shotgun (WGS) entry which is preliminary data.</text>
</comment>
<sequence length="230" mass="24556">MSGSSLRDAAAHGETAYLVELLKGGANPCSTDENGLCALHYAAWNGYGECVDYLVVNDLGHTKDDDGYASCVKLRTKAGWSALHIAALGCLRAEEIVERLLMAGVDPSLVDETGLTALEIALDNGNRAVAEVLSQPRPSLEARRAAMARLERAFAVVQYRDRPPRPLESDEDAASIASDEDELLESRPSTARTRFSALVVAKEDDEEEEVMTNAAPSGPRGSGPRSPANS</sequence>
<keyword evidence="2 3" id="KW-0040">ANK repeat</keyword>
<keyword evidence="1" id="KW-0677">Repeat</keyword>
<evidence type="ECO:0000313" key="5">
    <source>
        <dbReference type="EMBL" id="KAJ8600085.1"/>
    </source>
</evidence>
<accession>A0AAD7U945</accession>
<dbReference type="Proteomes" id="UP001230188">
    <property type="component" value="Unassembled WGS sequence"/>
</dbReference>
<proteinExistence type="predicted"/>
<feature type="repeat" description="ANK" evidence="3">
    <location>
        <begin position="78"/>
        <end position="112"/>
    </location>
</feature>
<dbReference type="PROSITE" id="PS50088">
    <property type="entry name" value="ANK_REPEAT"/>
    <property type="match status" value="1"/>
</dbReference>
<feature type="compositionally biased region" description="Low complexity" evidence="4">
    <location>
        <begin position="213"/>
        <end position="230"/>
    </location>
</feature>
<reference evidence="5" key="1">
    <citation type="submission" date="2023-01" db="EMBL/GenBank/DDBJ databases">
        <title>Metagenome sequencing of chrysophaentin producing Chrysophaeum taylorii.</title>
        <authorList>
            <person name="Davison J."/>
            <person name="Bewley C."/>
        </authorList>
    </citation>
    <scope>NUCLEOTIDE SEQUENCE</scope>
    <source>
        <strain evidence="5">NIES-1699</strain>
    </source>
</reference>
<evidence type="ECO:0000313" key="6">
    <source>
        <dbReference type="Proteomes" id="UP001230188"/>
    </source>
</evidence>
<evidence type="ECO:0000256" key="4">
    <source>
        <dbReference type="SAM" id="MobiDB-lite"/>
    </source>
</evidence>
<protein>
    <recommendedName>
        <fullName evidence="7">Ankyrin repeat protein</fullName>
    </recommendedName>
</protein>
<evidence type="ECO:0000256" key="2">
    <source>
        <dbReference type="ARBA" id="ARBA00023043"/>
    </source>
</evidence>
<organism evidence="5 6">
    <name type="scientific">Chrysophaeum taylorii</name>
    <dbReference type="NCBI Taxonomy" id="2483200"/>
    <lineage>
        <taxon>Eukaryota</taxon>
        <taxon>Sar</taxon>
        <taxon>Stramenopiles</taxon>
        <taxon>Ochrophyta</taxon>
        <taxon>Pelagophyceae</taxon>
        <taxon>Pelagomonadales</taxon>
        <taxon>Pelagomonadaceae</taxon>
        <taxon>Chrysophaeum</taxon>
    </lineage>
</organism>
<evidence type="ECO:0000256" key="1">
    <source>
        <dbReference type="ARBA" id="ARBA00022737"/>
    </source>
</evidence>
<keyword evidence="6" id="KW-1185">Reference proteome</keyword>
<dbReference type="PANTHER" id="PTHR24198">
    <property type="entry name" value="ANKYRIN REPEAT AND PROTEIN KINASE DOMAIN-CONTAINING PROTEIN"/>
    <property type="match status" value="1"/>
</dbReference>
<dbReference type="EMBL" id="JAQMWT010000531">
    <property type="protein sequence ID" value="KAJ8600085.1"/>
    <property type="molecule type" value="Genomic_DNA"/>
</dbReference>
<dbReference type="SUPFAM" id="SSF48403">
    <property type="entry name" value="Ankyrin repeat"/>
    <property type="match status" value="1"/>
</dbReference>
<dbReference type="InterPro" id="IPR002110">
    <property type="entry name" value="Ankyrin_rpt"/>
</dbReference>